<organism evidence="2 3">
    <name type="scientific">Stylophora pistillata</name>
    <name type="common">Smooth cauliflower coral</name>
    <dbReference type="NCBI Taxonomy" id="50429"/>
    <lineage>
        <taxon>Eukaryota</taxon>
        <taxon>Metazoa</taxon>
        <taxon>Cnidaria</taxon>
        <taxon>Anthozoa</taxon>
        <taxon>Hexacorallia</taxon>
        <taxon>Scleractinia</taxon>
        <taxon>Astrocoeniina</taxon>
        <taxon>Pocilloporidae</taxon>
        <taxon>Stylophora</taxon>
    </lineage>
</organism>
<sequence length="114" mass="13377">MRMKREAKASGISPSLSELDQLIEECLEVEKFEEDLRQKDGESASSKSEKDRESALEMRRIAMETFGESKKMKREEDEGENSKLLKKKKSRNSGNDTIEYFREKYTQEMSLREK</sequence>
<evidence type="ECO:0000313" key="2">
    <source>
        <dbReference type="EMBL" id="PFX26615.1"/>
    </source>
</evidence>
<feature type="compositionally biased region" description="Basic and acidic residues" evidence="1">
    <location>
        <begin position="34"/>
        <end position="83"/>
    </location>
</feature>
<evidence type="ECO:0000313" key="3">
    <source>
        <dbReference type="Proteomes" id="UP000225706"/>
    </source>
</evidence>
<keyword evidence="3" id="KW-1185">Reference proteome</keyword>
<dbReference type="EMBL" id="LSMT01000122">
    <property type="protein sequence ID" value="PFX26615.1"/>
    <property type="molecule type" value="Genomic_DNA"/>
</dbReference>
<dbReference type="AlphaFoldDB" id="A0A2B4SDU9"/>
<proteinExistence type="predicted"/>
<reference evidence="3" key="1">
    <citation type="journal article" date="2017" name="bioRxiv">
        <title>Comparative analysis of the genomes of Stylophora pistillata and Acropora digitifera provides evidence for extensive differences between species of corals.</title>
        <authorList>
            <person name="Voolstra C.R."/>
            <person name="Li Y."/>
            <person name="Liew Y.J."/>
            <person name="Baumgarten S."/>
            <person name="Zoccola D."/>
            <person name="Flot J.-F."/>
            <person name="Tambutte S."/>
            <person name="Allemand D."/>
            <person name="Aranda M."/>
        </authorList>
    </citation>
    <scope>NUCLEOTIDE SEQUENCE [LARGE SCALE GENOMIC DNA]</scope>
</reference>
<feature type="compositionally biased region" description="Basic and acidic residues" evidence="1">
    <location>
        <begin position="99"/>
        <end position="114"/>
    </location>
</feature>
<protein>
    <submittedName>
        <fullName evidence="2">Uncharacterized protein</fullName>
    </submittedName>
</protein>
<comment type="caution">
    <text evidence="2">The sequence shown here is derived from an EMBL/GenBank/DDBJ whole genome shotgun (WGS) entry which is preliminary data.</text>
</comment>
<dbReference type="OrthoDB" id="5984021at2759"/>
<evidence type="ECO:0000256" key="1">
    <source>
        <dbReference type="SAM" id="MobiDB-lite"/>
    </source>
</evidence>
<dbReference type="Proteomes" id="UP000225706">
    <property type="component" value="Unassembled WGS sequence"/>
</dbReference>
<feature type="region of interest" description="Disordered" evidence="1">
    <location>
        <begin position="34"/>
        <end position="114"/>
    </location>
</feature>
<gene>
    <name evidence="2" type="ORF">AWC38_SpisGene8722</name>
</gene>
<name>A0A2B4SDU9_STYPI</name>
<accession>A0A2B4SDU9</accession>